<feature type="transmembrane region" description="Helical" evidence="5">
    <location>
        <begin position="60"/>
        <end position="80"/>
    </location>
</feature>
<gene>
    <name evidence="7" type="ordered locus">Acid_1820</name>
</gene>
<dbReference type="Gene3D" id="1.20.1250.20">
    <property type="entry name" value="MFS general substrate transporter like domains"/>
    <property type="match status" value="2"/>
</dbReference>
<dbReference type="InterPro" id="IPR011701">
    <property type="entry name" value="MFS"/>
</dbReference>
<dbReference type="PANTHER" id="PTHR11662">
    <property type="entry name" value="SOLUTE CARRIER FAMILY 17"/>
    <property type="match status" value="1"/>
</dbReference>
<reference evidence="7" key="1">
    <citation type="submission" date="2006-10" db="EMBL/GenBank/DDBJ databases">
        <title>Complete sequence of Solibacter usitatus Ellin6076.</title>
        <authorList>
            <consortium name="US DOE Joint Genome Institute"/>
            <person name="Copeland A."/>
            <person name="Lucas S."/>
            <person name="Lapidus A."/>
            <person name="Barry K."/>
            <person name="Detter J.C."/>
            <person name="Glavina del Rio T."/>
            <person name="Hammon N."/>
            <person name="Israni S."/>
            <person name="Dalin E."/>
            <person name="Tice H."/>
            <person name="Pitluck S."/>
            <person name="Thompson L.S."/>
            <person name="Brettin T."/>
            <person name="Bruce D."/>
            <person name="Han C."/>
            <person name="Tapia R."/>
            <person name="Gilna P."/>
            <person name="Schmutz J."/>
            <person name="Larimer F."/>
            <person name="Land M."/>
            <person name="Hauser L."/>
            <person name="Kyrpides N."/>
            <person name="Mikhailova N."/>
            <person name="Janssen P.H."/>
            <person name="Kuske C.R."/>
            <person name="Richardson P."/>
        </authorList>
    </citation>
    <scope>NUCLEOTIDE SEQUENCE</scope>
    <source>
        <strain evidence="7">Ellin6076</strain>
    </source>
</reference>
<dbReference type="AlphaFoldDB" id="Q027J7"/>
<dbReference type="PANTHER" id="PTHR11662:SF399">
    <property type="entry name" value="FI19708P1-RELATED"/>
    <property type="match status" value="1"/>
</dbReference>
<dbReference type="STRING" id="234267.Acid_1820"/>
<dbReference type="CDD" id="cd17319">
    <property type="entry name" value="MFS_ExuT_GudP_like"/>
    <property type="match status" value="1"/>
</dbReference>
<sequence length="431" mass="47796">MATSKVRSPHSVATPSRVRYWVIVFAVALAVVTYIDRVSISFAAPAISHDLGLDSVQMGWVLFAFACAYALFEIPGGYLGDRSGPRSVLMRIVLWWSFFTAATGWAWSYSSLLVTRFLFGAGEAGCFPNLTKAFTVWLPERERVRAQSITWLSARWGGAFTPPLVLWVMNRIGWRHAFEVFGAIGVVWAVVFYRWYRNDPLENPKLNDGERELLRHSAANASGHGDVPWGKFVGSPRVWLLCAQYFCLSYGWYFYITWLPTYLKEGRHLNLTNMALFGILPLLFGGLGNPASVFVGSRLLPRLGSIRQTRRVMAYIGFTGAAGFLILSTRVNDALLAVVAISMASFCNDLVMPGAWASAMDIGGKHAGSLSGAMNMCGNLGGALCPVVIGYILRWTHHDWNLTFYVSAAVYLMGILCWRFLDPVTPLEVEA</sequence>
<proteinExistence type="predicted"/>
<dbReference type="HOGENOM" id="CLU_001265_5_1_0"/>
<protein>
    <submittedName>
        <fullName evidence="7">Major facilitator superfamily MFS_1</fullName>
    </submittedName>
</protein>
<evidence type="ECO:0000256" key="5">
    <source>
        <dbReference type="SAM" id="Phobius"/>
    </source>
</evidence>
<dbReference type="Pfam" id="PF07690">
    <property type="entry name" value="MFS_1"/>
    <property type="match status" value="1"/>
</dbReference>
<organism evidence="7">
    <name type="scientific">Solibacter usitatus (strain Ellin6076)</name>
    <dbReference type="NCBI Taxonomy" id="234267"/>
    <lineage>
        <taxon>Bacteria</taxon>
        <taxon>Pseudomonadati</taxon>
        <taxon>Acidobacteriota</taxon>
        <taxon>Terriglobia</taxon>
        <taxon>Bryobacterales</taxon>
        <taxon>Solibacteraceae</taxon>
        <taxon>Candidatus Solibacter</taxon>
    </lineage>
</organism>
<feature type="transmembrane region" description="Helical" evidence="5">
    <location>
        <begin position="402"/>
        <end position="421"/>
    </location>
</feature>
<evidence type="ECO:0000256" key="3">
    <source>
        <dbReference type="ARBA" id="ARBA00022989"/>
    </source>
</evidence>
<dbReference type="PROSITE" id="PS50850">
    <property type="entry name" value="MFS"/>
    <property type="match status" value="1"/>
</dbReference>
<dbReference type="EMBL" id="CP000473">
    <property type="protein sequence ID" value="ABJ82810.1"/>
    <property type="molecule type" value="Genomic_DNA"/>
</dbReference>
<feature type="transmembrane region" description="Helical" evidence="5">
    <location>
        <begin position="312"/>
        <end position="328"/>
    </location>
</feature>
<evidence type="ECO:0000259" key="6">
    <source>
        <dbReference type="PROSITE" id="PS50850"/>
    </source>
</evidence>
<dbReference type="eggNOG" id="COG2271">
    <property type="taxonomic scope" value="Bacteria"/>
</dbReference>
<dbReference type="OrthoDB" id="6360at2"/>
<dbReference type="InterPro" id="IPR020846">
    <property type="entry name" value="MFS_dom"/>
</dbReference>
<evidence type="ECO:0000313" key="7">
    <source>
        <dbReference type="EMBL" id="ABJ82810.1"/>
    </source>
</evidence>
<feature type="transmembrane region" description="Helical" evidence="5">
    <location>
        <begin position="377"/>
        <end position="396"/>
    </location>
</feature>
<dbReference type="GO" id="GO:0016020">
    <property type="term" value="C:membrane"/>
    <property type="evidence" value="ECO:0007669"/>
    <property type="project" value="UniProtKB-SubCell"/>
</dbReference>
<evidence type="ECO:0000256" key="4">
    <source>
        <dbReference type="ARBA" id="ARBA00023136"/>
    </source>
</evidence>
<dbReference type="InterPro" id="IPR036259">
    <property type="entry name" value="MFS_trans_sf"/>
</dbReference>
<feature type="transmembrane region" description="Helical" evidence="5">
    <location>
        <begin position="334"/>
        <end position="356"/>
    </location>
</feature>
<feature type="transmembrane region" description="Helical" evidence="5">
    <location>
        <begin position="176"/>
        <end position="196"/>
    </location>
</feature>
<dbReference type="InParanoid" id="Q027J7"/>
<dbReference type="InterPro" id="IPR050382">
    <property type="entry name" value="MFS_Na/Anion_cotransporter"/>
</dbReference>
<name>Q027J7_SOLUE</name>
<feature type="transmembrane region" description="Helical" evidence="5">
    <location>
        <begin position="238"/>
        <end position="256"/>
    </location>
</feature>
<keyword evidence="4 5" id="KW-0472">Membrane</keyword>
<feature type="transmembrane region" description="Helical" evidence="5">
    <location>
        <begin position="276"/>
        <end position="300"/>
    </location>
</feature>
<keyword evidence="2 5" id="KW-0812">Transmembrane</keyword>
<feature type="domain" description="Major facilitator superfamily (MFS) profile" evidence="6">
    <location>
        <begin position="22"/>
        <end position="426"/>
    </location>
</feature>
<dbReference type="GO" id="GO:0022857">
    <property type="term" value="F:transmembrane transporter activity"/>
    <property type="evidence" value="ECO:0007669"/>
    <property type="project" value="InterPro"/>
</dbReference>
<dbReference type="KEGG" id="sus:Acid_1820"/>
<evidence type="ECO:0000256" key="1">
    <source>
        <dbReference type="ARBA" id="ARBA00004141"/>
    </source>
</evidence>
<dbReference type="SUPFAM" id="SSF103473">
    <property type="entry name" value="MFS general substrate transporter"/>
    <property type="match status" value="1"/>
</dbReference>
<feature type="transmembrane region" description="Helical" evidence="5">
    <location>
        <begin position="20"/>
        <end position="40"/>
    </location>
</feature>
<feature type="transmembrane region" description="Helical" evidence="5">
    <location>
        <begin position="92"/>
        <end position="110"/>
    </location>
</feature>
<evidence type="ECO:0000256" key="2">
    <source>
        <dbReference type="ARBA" id="ARBA00022692"/>
    </source>
</evidence>
<accession>Q027J7</accession>
<comment type="subcellular location">
    <subcellularLocation>
        <location evidence="1">Membrane</location>
        <topology evidence="1">Multi-pass membrane protein</topology>
    </subcellularLocation>
</comment>
<keyword evidence="3 5" id="KW-1133">Transmembrane helix</keyword>